<dbReference type="AlphaFoldDB" id="A0A2T4MGW5"/>
<accession>A0A2T4MGW5</accession>
<dbReference type="InterPro" id="IPR051792">
    <property type="entry name" value="GGT_bact"/>
</dbReference>
<dbReference type="RefSeq" id="WP_107368625.1">
    <property type="nucleotide sequence ID" value="NZ_CP045927.1"/>
</dbReference>
<dbReference type="PRINTS" id="PR01210">
    <property type="entry name" value="GGTRANSPTASE"/>
</dbReference>
<dbReference type="Gene3D" id="3.60.20.40">
    <property type="match status" value="1"/>
</dbReference>
<evidence type="ECO:0000313" key="7">
    <source>
        <dbReference type="Proteomes" id="UP000646308"/>
    </source>
</evidence>
<feature type="transmembrane region" description="Helical" evidence="5">
    <location>
        <begin position="7"/>
        <end position="26"/>
    </location>
</feature>
<proteinExistence type="inferred from homology"/>
<dbReference type="Pfam" id="PF01019">
    <property type="entry name" value="G_glu_transpept"/>
    <property type="match status" value="1"/>
</dbReference>
<keyword evidence="5" id="KW-1133">Transmembrane helix</keyword>
<keyword evidence="5" id="KW-0472">Membrane</keyword>
<evidence type="ECO:0000256" key="4">
    <source>
        <dbReference type="ARBA" id="ARBA00023145"/>
    </source>
</evidence>
<protein>
    <submittedName>
        <fullName evidence="6">Gamma-glutamyltranspeptidase</fullName>
    </submittedName>
</protein>
<comment type="similarity">
    <text evidence="1">Belongs to the gamma-glutamyltransferase family.</text>
</comment>
<dbReference type="Gene3D" id="1.10.246.230">
    <property type="match status" value="1"/>
</dbReference>
<dbReference type="EMBL" id="WMFL01000013">
    <property type="protein sequence ID" value="NJI01404.1"/>
    <property type="molecule type" value="Genomic_DNA"/>
</dbReference>
<organism evidence="6 7">
    <name type="scientific">Staphylococcus agnetis</name>
    <dbReference type="NCBI Taxonomy" id="985762"/>
    <lineage>
        <taxon>Bacteria</taxon>
        <taxon>Bacillati</taxon>
        <taxon>Bacillota</taxon>
        <taxon>Bacilli</taxon>
        <taxon>Bacillales</taxon>
        <taxon>Staphylococcaceae</taxon>
        <taxon>Staphylococcus</taxon>
    </lineage>
</organism>
<dbReference type="InterPro" id="IPR029055">
    <property type="entry name" value="Ntn_hydrolases_N"/>
</dbReference>
<dbReference type="PANTHER" id="PTHR43199">
    <property type="entry name" value="GLUTATHIONE HYDROLASE"/>
    <property type="match status" value="1"/>
</dbReference>
<gene>
    <name evidence="6" type="ORF">GLV84_00690</name>
</gene>
<evidence type="ECO:0000256" key="1">
    <source>
        <dbReference type="ARBA" id="ARBA00009381"/>
    </source>
</evidence>
<keyword evidence="3" id="KW-0378">Hydrolase</keyword>
<dbReference type="PANTHER" id="PTHR43199:SF1">
    <property type="entry name" value="GLUTATHIONE HYDROLASE PROENZYME"/>
    <property type="match status" value="1"/>
</dbReference>
<dbReference type="GeneID" id="57692646"/>
<dbReference type="InterPro" id="IPR043137">
    <property type="entry name" value="GGT_ssub_C"/>
</dbReference>
<reference evidence="6" key="1">
    <citation type="submission" date="2019-11" db="EMBL/GenBank/DDBJ databases">
        <title>Whole genome comparisons of Staphylococcus agnetis isolates from cattle and chickens.</title>
        <authorList>
            <person name="Rhoads D."/>
            <person name="Shwani A."/>
            <person name="Adkins P."/>
            <person name="Calcutt M."/>
            <person name="Middleton J."/>
        </authorList>
    </citation>
    <scope>NUCLEOTIDE SEQUENCE</scope>
    <source>
        <strain evidence="6">1387</strain>
    </source>
</reference>
<evidence type="ECO:0000313" key="6">
    <source>
        <dbReference type="EMBL" id="NJI01404.1"/>
    </source>
</evidence>
<dbReference type="GO" id="GO:0016740">
    <property type="term" value="F:transferase activity"/>
    <property type="evidence" value="ECO:0007669"/>
    <property type="project" value="UniProtKB-KW"/>
</dbReference>
<evidence type="ECO:0000256" key="3">
    <source>
        <dbReference type="ARBA" id="ARBA00022801"/>
    </source>
</evidence>
<name>A0A2T4MGW5_9STAP</name>
<keyword evidence="5" id="KW-0812">Transmembrane</keyword>
<dbReference type="Proteomes" id="UP000646308">
    <property type="component" value="Unassembled WGS sequence"/>
</dbReference>
<evidence type="ECO:0000256" key="2">
    <source>
        <dbReference type="ARBA" id="ARBA00022679"/>
    </source>
</evidence>
<keyword evidence="2" id="KW-0808">Transferase</keyword>
<dbReference type="GO" id="GO:0016787">
    <property type="term" value="F:hydrolase activity"/>
    <property type="evidence" value="ECO:0007669"/>
    <property type="project" value="UniProtKB-KW"/>
</dbReference>
<keyword evidence="4" id="KW-0865">Zymogen</keyword>
<evidence type="ECO:0000256" key="5">
    <source>
        <dbReference type="SAM" id="Phobius"/>
    </source>
</evidence>
<dbReference type="SUPFAM" id="SSF56235">
    <property type="entry name" value="N-terminal nucleophile aminohydrolases (Ntn hydrolases)"/>
    <property type="match status" value="1"/>
</dbReference>
<sequence length="532" mass="58964">MSIYNKKLLGVILVIMIIASVGFYYLNRDEQVDKDQLYENKLASQASNDNAKKSYGVSTNNEIARQVGNKIIKDGGNSADAAYGVAYTLAVTEPFAAGLGGEGTTLSYSGKKGEQPKVYDYNAVSSHQYKNGDKIGVPGFVSGMSHMHAKEGKMSEKEILNYVIPLAEDGFQVNTDLEKMLLKYSAIVDKKSPFVKDGKVVKAGDVVKQPNLANTLKHIRDNGADGFYKDLGPKIAEQTHGNLDAQDFKDFKTKEKKPISTEYLGNQVYTSPNPTGGIFTLQSLKIDQMINGELGEDTPQSYIDGTVKARNINYKNRYIVNDEKPINKQKLNDAYLSNHAEEYKDVKNKFDLQGEANTAGSHFVVIDKDGKMMSSTNTLNNFFGNGQYTDQGFFLNNALDRFSKTPSSDNKGGPNKTPRSYISPMIVVGENYHFGTGTPGGNKVPTLLQQTMSQYLRDKGSLQQIIEKPRFYNDGDSIYYENGMDDDNIKEFKKLGYKPHNSSDNPNYGSVQGAAYFNKDKKVETGHDVEVR</sequence>
<comment type="caution">
    <text evidence="6">The sequence shown here is derived from an EMBL/GenBank/DDBJ whole genome shotgun (WGS) entry which is preliminary data.</text>
</comment>